<sequence length="303" mass="30834">MNFNNTFASLFSIIFISGCGNGKSTHMEKVIIPPPLVKENFQAIYAIQNEDGTYSTNQGIWEVPEHVKTVKIIGCSGGNGGGGGGAGGAGATFFDGNWNGSSEGGNGSHGGAANKQEISPSGNVGTIGTLHGRPAGSGVPGGYPKAVNATVNGGFGEIGELTYFGDYIFKSANENEQNFKNTVKTIISEDIDNICLGGMGGVGGAGGIGGRRDSRVAGNGGQGGNGIDGNHALMYEKIINVTPFQKVSYQVGRGGRGGSGSSEVVSGQFDERTGFFPRGGDGSPGQNGQAAKPGVLYIQWVGL</sequence>
<feature type="region of interest" description="Disordered" evidence="1">
    <location>
        <begin position="99"/>
        <end position="127"/>
    </location>
</feature>
<evidence type="ECO:0000313" key="3">
    <source>
        <dbReference type="Proteomes" id="UP000184731"/>
    </source>
</evidence>
<dbReference type="Proteomes" id="UP000184731">
    <property type="component" value="Chromosome"/>
</dbReference>
<accession>A0A1L4D328</accession>
<protein>
    <submittedName>
        <fullName evidence="2">Uncharacterized protein</fullName>
    </submittedName>
</protein>
<organism evidence="2 3">
    <name type="scientific">Silvanigrella aquatica</name>
    <dbReference type="NCBI Taxonomy" id="1915309"/>
    <lineage>
        <taxon>Bacteria</taxon>
        <taxon>Pseudomonadati</taxon>
        <taxon>Bdellovibrionota</taxon>
        <taxon>Oligoflexia</taxon>
        <taxon>Silvanigrellales</taxon>
        <taxon>Silvanigrellaceae</taxon>
        <taxon>Silvanigrella</taxon>
    </lineage>
</organism>
<name>A0A1L4D328_9BACT</name>
<reference evidence="2 3" key="1">
    <citation type="submission" date="2016-10" db="EMBL/GenBank/DDBJ databases">
        <title>Silvanigrella aquatica sp. nov., isolated from a freshwater lake located in the Black Forest, Germany, description of Silvanigrellaceae fam. nov., Silvanigrellales ord. nov., reclassification of the order Bdellovibrionales in the class Oligoflexia, reclassification of the families Bacteriovoracaceae and Halobacteriovoraceae in the new order Bacteriovoracales ord. nov., and reclassification of the family Pseudobacteriovoracaceae in the order Oligoflexiales.</title>
        <authorList>
            <person name="Hahn M.W."/>
            <person name="Schmidt J."/>
            <person name="Koll U."/>
            <person name="Rohde M."/>
            <person name="Verbag S."/>
            <person name="Pitt A."/>
            <person name="Nakai R."/>
            <person name="Naganuma T."/>
            <person name="Lang E."/>
        </authorList>
    </citation>
    <scope>NUCLEOTIDE SEQUENCE [LARGE SCALE GENOMIC DNA]</scope>
    <source>
        <strain evidence="2 3">MWH-Nonnen-W8red</strain>
    </source>
</reference>
<keyword evidence="3" id="KW-1185">Reference proteome</keyword>
<dbReference type="KEGG" id="saqi:AXG55_12095"/>
<dbReference type="RefSeq" id="WP_148698355.1">
    <property type="nucleotide sequence ID" value="NZ_CP017834.1"/>
</dbReference>
<feature type="compositionally biased region" description="Polar residues" evidence="1">
    <location>
        <begin position="116"/>
        <end position="126"/>
    </location>
</feature>
<gene>
    <name evidence="2" type="ORF">AXG55_12095</name>
</gene>
<proteinExistence type="predicted"/>
<dbReference type="EMBL" id="CP017834">
    <property type="protein sequence ID" value="APJ04606.1"/>
    <property type="molecule type" value="Genomic_DNA"/>
</dbReference>
<evidence type="ECO:0000256" key="1">
    <source>
        <dbReference type="SAM" id="MobiDB-lite"/>
    </source>
</evidence>
<evidence type="ECO:0000313" key="2">
    <source>
        <dbReference type="EMBL" id="APJ04606.1"/>
    </source>
</evidence>
<dbReference type="OrthoDB" id="9952098at2"/>
<dbReference type="AlphaFoldDB" id="A0A1L4D328"/>